<organism evidence="7 8">
    <name type="scientific">Symbiodinium pilosum</name>
    <name type="common">Dinoflagellate</name>
    <dbReference type="NCBI Taxonomy" id="2952"/>
    <lineage>
        <taxon>Eukaryota</taxon>
        <taxon>Sar</taxon>
        <taxon>Alveolata</taxon>
        <taxon>Dinophyceae</taxon>
        <taxon>Suessiales</taxon>
        <taxon>Symbiodiniaceae</taxon>
        <taxon>Symbiodinium</taxon>
    </lineage>
</organism>
<keyword evidence="8" id="KW-1185">Reference proteome</keyword>
<comment type="caution">
    <text evidence="7">The sequence shown here is derived from an EMBL/GenBank/DDBJ whole genome shotgun (WGS) entry which is preliminary data.</text>
</comment>
<sequence length="357" mass="39868">IHVAKSGGTAFREALLRGPKTGENALRFQPNFPSGATTFNATTFATGRLHWAYTKQNALEMGSVGMVPQGESAWELQVPRLLAEAAERSRCRSQRKQDSTMLPCLCTLHFDFSVVQPLLQSLPGRVLGFAILRNPLQRYLSHFYFARKLDWTARLRIRSLGPVQYLYHPAALLDTLMVWQDGMAGTAWLSGLSVHVGAGSTRKESDEARMSALFRNRTATLQRAVRNYHKLTFVGLLEDLDGSLRLLRTALRWPQAPEVQQLNVGTVQQKLRKEELVEIERALRVLIPMDLWLYSYVSADFRARLAALEVGAIYCAESEVPQVHLPSDADLGGCIASREAVQCGADVFEGQAEKDLR</sequence>
<keyword evidence="2" id="KW-0808">Transferase</keyword>
<keyword evidence="5" id="KW-0472">Membrane</keyword>
<evidence type="ECO:0000313" key="7">
    <source>
        <dbReference type="EMBL" id="CAE7727068.1"/>
    </source>
</evidence>
<dbReference type="EMBL" id="CAJNIZ010045683">
    <property type="protein sequence ID" value="CAE7727068.1"/>
    <property type="molecule type" value="Genomic_DNA"/>
</dbReference>
<evidence type="ECO:0000256" key="6">
    <source>
        <dbReference type="ARBA" id="ARBA00023180"/>
    </source>
</evidence>
<keyword evidence="3" id="KW-0812">Transmembrane</keyword>
<dbReference type="GO" id="GO:0017095">
    <property type="term" value="F:heparan sulfate 6-sulfotransferase activity"/>
    <property type="evidence" value="ECO:0007669"/>
    <property type="project" value="TreeGrafter"/>
</dbReference>
<protein>
    <recommendedName>
        <fullName evidence="9">Sulfotransferase</fullName>
    </recommendedName>
</protein>
<evidence type="ECO:0000256" key="4">
    <source>
        <dbReference type="ARBA" id="ARBA00022989"/>
    </source>
</evidence>
<keyword evidence="6" id="KW-0325">Glycoprotein</keyword>
<evidence type="ECO:0000256" key="1">
    <source>
        <dbReference type="ARBA" id="ARBA00004167"/>
    </source>
</evidence>
<proteinExistence type="predicted"/>
<dbReference type="OrthoDB" id="440572at2759"/>
<feature type="non-terminal residue" evidence="7">
    <location>
        <position position="1"/>
    </location>
</feature>
<keyword evidence="4" id="KW-1133">Transmembrane helix</keyword>
<evidence type="ECO:0008006" key="9">
    <source>
        <dbReference type="Google" id="ProtNLM"/>
    </source>
</evidence>
<reference evidence="7" key="1">
    <citation type="submission" date="2021-02" db="EMBL/GenBank/DDBJ databases">
        <authorList>
            <person name="Dougan E. K."/>
            <person name="Rhodes N."/>
            <person name="Thang M."/>
            <person name="Chan C."/>
        </authorList>
    </citation>
    <scope>NUCLEOTIDE SEQUENCE</scope>
</reference>
<evidence type="ECO:0000256" key="3">
    <source>
        <dbReference type="ARBA" id="ARBA00022692"/>
    </source>
</evidence>
<dbReference type="PANTHER" id="PTHR12812:SF0">
    <property type="entry name" value="HEPARAN-SULFATE 6-O-SULFOTRANSFERASE"/>
    <property type="match status" value="1"/>
</dbReference>
<dbReference type="GO" id="GO:0016020">
    <property type="term" value="C:membrane"/>
    <property type="evidence" value="ECO:0007669"/>
    <property type="project" value="UniProtKB-SubCell"/>
</dbReference>
<evidence type="ECO:0000256" key="2">
    <source>
        <dbReference type="ARBA" id="ARBA00022679"/>
    </source>
</evidence>
<gene>
    <name evidence="7" type="ORF">SPIL2461_LOCUS20818</name>
</gene>
<dbReference type="Gene3D" id="3.40.50.300">
    <property type="entry name" value="P-loop containing nucleotide triphosphate hydrolases"/>
    <property type="match status" value="1"/>
</dbReference>
<dbReference type="AlphaFoldDB" id="A0A812X6U0"/>
<evidence type="ECO:0000256" key="5">
    <source>
        <dbReference type="ARBA" id="ARBA00023136"/>
    </source>
</evidence>
<evidence type="ECO:0000313" key="8">
    <source>
        <dbReference type="Proteomes" id="UP000649617"/>
    </source>
</evidence>
<dbReference type="Proteomes" id="UP000649617">
    <property type="component" value="Unassembled WGS sequence"/>
</dbReference>
<dbReference type="InterPro" id="IPR010635">
    <property type="entry name" value="Heparan_SO4-6-sulfoTrfase"/>
</dbReference>
<dbReference type="PANTHER" id="PTHR12812">
    <property type="entry name" value="HEPARAN SULFATE 6-O-SULFOTRANSFERASE 3"/>
    <property type="match status" value="1"/>
</dbReference>
<name>A0A812X6U0_SYMPI</name>
<comment type="subcellular location">
    <subcellularLocation>
        <location evidence="1">Membrane</location>
        <topology evidence="1">Single-pass membrane protein</topology>
    </subcellularLocation>
</comment>
<accession>A0A812X6U0</accession>
<dbReference type="InterPro" id="IPR027417">
    <property type="entry name" value="P-loop_NTPase"/>
</dbReference>